<dbReference type="EnsemblMetazoa" id="AMEC015439-RA">
    <property type="protein sequence ID" value="AMEC015439-PA"/>
    <property type="gene ID" value="AMEC015439"/>
</dbReference>
<evidence type="ECO:0000313" key="1">
    <source>
        <dbReference type="EnsemblMetazoa" id="AMEC015439-PA"/>
    </source>
</evidence>
<sequence>MERPEIGPQKVSVYATFSTTSADLTVPAITQEIGLSSRTQPAGMDRKPCLQVNFMIQNTYTNSPNSQCPQHQCSILCRSATSTNLSETAKLTAPNIPRTKVVFPN</sequence>
<keyword evidence="2" id="KW-1185">Reference proteome</keyword>
<dbReference type="VEuPathDB" id="VectorBase:AMEC015439"/>
<name>A0A182U7R6_9DIPT</name>
<dbReference type="Proteomes" id="UP000075902">
    <property type="component" value="Unassembled WGS sequence"/>
</dbReference>
<organism evidence="1 2">
    <name type="scientific">Anopheles melas</name>
    <dbReference type="NCBI Taxonomy" id="34690"/>
    <lineage>
        <taxon>Eukaryota</taxon>
        <taxon>Metazoa</taxon>
        <taxon>Ecdysozoa</taxon>
        <taxon>Arthropoda</taxon>
        <taxon>Hexapoda</taxon>
        <taxon>Insecta</taxon>
        <taxon>Pterygota</taxon>
        <taxon>Neoptera</taxon>
        <taxon>Endopterygota</taxon>
        <taxon>Diptera</taxon>
        <taxon>Nematocera</taxon>
        <taxon>Culicoidea</taxon>
        <taxon>Culicidae</taxon>
        <taxon>Anophelinae</taxon>
        <taxon>Anopheles</taxon>
    </lineage>
</organism>
<proteinExistence type="predicted"/>
<dbReference type="AlphaFoldDB" id="A0A182U7R6"/>
<protein>
    <submittedName>
        <fullName evidence="1">Uncharacterized protein</fullName>
    </submittedName>
</protein>
<evidence type="ECO:0000313" key="2">
    <source>
        <dbReference type="Proteomes" id="UP000075902"/>
    </source>
</evidence>
<reference evidence="2" key="1">
    <citation type="submission" date="2014-01" db="EMBL/GenBank/DDBJ databases">
        <title>The Genome Sequence of Anopheles melas CM1001059_A (V2).</title>
        <authorList>
            <consortium name="The Broad Institute Genomics Platform"/>
            <person name="Neafsey D.E."/>
            <person name="Besansky N."/>
            <person name="Howell P."/>
            <person name="Walton C."/>
            <person name="Young S.K."/>
            <person name="Zeng Q."/>
            <person name="Gargeya S."/>
            <person name="Fitzgerald M."/>
            <person name="Haas B."/>
            <person name="Abouelleil A."/>
            <person name="Allen A.W."/>
            <person name="Alvarado L."/>
            <person name="Arachchi H.M."/>
            <person name="Berlin A.M."/>
            <person name="Chapman S.B."/>
            <person name="Gainer-Dewar J."/>
            <person name="Goldberg J."/>
            <person name="Griggs A."/>
            <person name="Gujja S."/>
            <person name="Hansen M."/>
            <person name="Howarth C."/>
            <person name="Imamovic A."/>
            <person name="Ireland A."/>
            <person name="Larimer J."/>
            <person name="McCowan C."/>
            <person name="Murphy C."/>
            <person name="Pearson M."/>
            <person name="Poon T.W."/>
            <person name="Priest M."/>
            <person name="Roberts A."/>
            <person name="Saif S."/>
            <person name="Shea T."/>
            <person name="Sisk P."/>
            <person name="Sykes S."/>
            <person name="Wortman J."/>
            <person name="Nusbaum C."/>
            <person name="Birren B."/>
        </authorList>
    </citation>
    <scope>NUCLEOTIDE SEQUENCE [LARGE SCALE GENOMIC DNA]</scope>
    <source>
        <strain evidence="2">CM1001059</strain>
    </source>
</reference>
<accession>A0A182U7R6</accession>
<reference evidence="1" key="2">
    <citation type="submission" date="2020-05" db="UniProtKB">
        <authorList>
            <consortium name="EnsemblMetazoa"/>
        </authorList>
    </citation>
    <scope>IDENTIFICATION</scope>
    <source>
        <strain evidence="1">CM1001059</strain>
    </source>
</reference>